<evidence type="ECO:0000313" key="3">
    <source>
        <dbReference type="Proteomes" id="UP000295341"/>
    </source>
</evidence>
<dbReference type="Gene3D" id="1.10.3680.10">
    <property type="entry name" value="TerB-like"/>
    <property type="match status" value="1"/>
</dbReference>
<protein>
    <submittedName>
        <fullName evidence="2">Tellurite resistance protein TerB</fullName>
    </submittedName>
</protein>
<dbReference type="AlphaFoldDB" id="A0A4R7P338"/>
<gene>
    <name evidence="2" type="ORF">DFR24_2528</name>
</gene>
<evidence type="ECO:0000259" key="1">
    <source>
        <dbReference type="Pfam" id="PF05099"/>
    </source>
</evidence>
<dbReference type="SUPFAM" id="SSF158682">
    <property type="entry name" value="TerB-like"/>
    <property type="match status" value="1"/>
</dbReference>
<dbReference type="InterPro" id="IPR007791">
    <property type="entry name" value="DjlA_N"/>
</dbReference>
<accession>A0A4R7P338</accession>
<proteinExistence type="predicted"/>
<evidence type="ECO:0000313" key="2">
    <source>
        <dbReference type="EMBL" id="TDU28163.1"/>
    </source>
</evidence>
<organism evidence="2 3">
    <name type="scientific">Panacagrimonas perspica</name>
    <dbReference type="NCBI Taxonomy" id="381431"/>
    <lineage>
        <taxon>Bacteria</taxon>
        <taxon>Pseudomonadati</taxon>
        <taxon>Pseudomonadota</taxon>
        <taxon>Gammaproteobacteria</taxon>
        <taxon>Nevskiales</taxon>
        <taxon>Nevskiaceae</taxon>
        <taxon>Panacagrimonas</taxon>
    </lineage>
</organism>
<comment type="caution">
    <text evidence="2">The sequence shown here is derived from an EMBL/GenBank/DDBJ whole genome shotgun (WGS) entry which is preliminary data.</text>
</comment>
<reference evidence="2 3" key="1">
    <citation type="submission" date="2019-03" db="EMBL/GenBank/DDBJ databases">
        <title>Genomic Encyclopedia of Type Strains, Phase IV (KMG-IV): sequencing the most valuable type-strain genomes for metagenomic binning, comparative biology and taxonomic classification.</title>
        <authorList>
            <person name="Goeker M."/>
        </authorList>
    </citation>
    <scope>NUCLEOTIDE SEQUENCE [LARGE SCALE GENOMIC DNA]</scope>
    <source>
        <strain evidence="2 3">DSM 26377</strain>
    </source>
</reference>
<dbReference type="Proteomes" id="UP000295341">
    <property type="component" value="Unassembled WGS sequence"/>
</dbReference>
<dbReference type="OrthoDB" id="8902308at2"/>
<sequence>MSTEATELGINHIQVIVRAMHEVAKLDGVHDAEAVMLREFYGACQRDTGALTSFEELGRGPFDLDEAKRILGTPDRKAALLRSCLLLAYADGRYSTNEREKIRGFADALGVPAAATLSMEESVADQLMQNIARISNIDALREVAAETARK</sequence>
<dbReference type="Pfam" id="PF05099">
    <property type="entry name" value="TerB"/>
    <property type="match status" value="1"/>
</dbReference>
<dbReference type="EMBL" id="SOBT01000009">
    <property type="protein sequence ID" value="TDU28163.1"/>
    <property type="molecule type" value="Genomic_DNA"/>
</dbReference>
<feature type="domain" description="Co-chaperone DjlA N-terminal" evidence="1">
    <location>
        <begin position="20"/>
        <end position="115"/>
    </location>
</feature>
<dbReference type="InterPro" id="IPR029024">
    <property type="entry name" value="TerB-like"/>
</dbReference>
<name>A0A4R7P338_9GAMM</name>
<keyword evidence="3" id="KW-1185">Reference proteome</keyword>
<dbReference type="RefSeq" id="WP_133881743.1">
    <property type="nucleotide sequence ID" value="NZ_MWIN01000044.1"/>
</dbReference>